<protein>
    <submittedName>
        <fullName evidence="1">Uncharacterized protein</fullName>
    </submittedName>
</protein>
<evidence type="ECO:0000313" key="2">
    <source>
        <dbReference type="Proteomes" id="UP001151760"/>
    </source>
</evidence>
<keyword evidence="2" id="KW-1185">Reference proteome</keyword>
<comment type="caution">
    <text evidence="1">The sequence shown here is derived from an EMBL/GenBank/DDBJ whole genome shotgun (WGS) entry which is preliminary data.</text>
</comment>
<gene>
    <name evidence="1" type="ORF">Tco_0938430</name>
</gene>
<reference evidence="1" key="1">
    <citation type="journal article" date="2022" name="Int. J. Mol. Sci.">
        <title>Draft Genome of Tanacetum Coccineum: Genomic Comparison of Closely Related Tanacetum-Family Plants.</title>
        <authorList>
            <person name="Yamashiro T."/>
            <person name="Shiraishi A."/>
            <person name="Nakayama K."/>
            <person name="Satake H."/>
        </authorList>
    </citation>
    <scope>NUCLEOTIDE SEQUENCE</scope>
</reference>
<organism evidence="1 2">
    <name type="scientific">Tanacetum coccineum</name>
    <dbReference type="NCBI Taxonomy" id="301880"/>
    <lineage>
        <taxon>Eukaryota</taxon>
        <taxon>Viridiplantae</taxon>
        <taxon>Streptophyta</taxon>
        <taxon>Embryophyta</taxon>
        <taxon>Tracheophyta</taxon>
        <taxon>Spermatophyta</taxon>
        <taxon>Magnoliopsida</taxon>
        <taxon>eudicotyledons</taxon>
        <taxon>Gunneridae</taxon>
        <taxon>Pentapetalae</taxon>
        <taxon>asterids</taxon>
        <taxon>campanulids</taxon>
        <taxon>Asterales</taxon>
        <taxon>Asteraceae</taxon>
        <taxon>Asteroideae</taxon>
        <taxon>Anthemideae</taxon>
        <taxon>Anthemidinae</taxon>
        <taxon>Tanacetum</taxon>
    </lineage>
</organism>
<proteinExistence type="predicted"/>
<dbReference type="Proteomes" id="UP001151760">
    <property type="component" value="Unassembled WGS sequence"/>
</dbReference>
<dbReference type="EMBL" id="BQNB010015313">
    <property type="protein sequence ID" value="GJT38565.1"/>
    <property type="molecule type" value="Genomic_DNA"/>
</dbReference>
<sequence length="93" mass="10626">MAPLWDLRTLRKEAAFSYILLSLTIMAGNLSSPSKNCVSRWWGAFLEFNLGRFVINGEIQRFLTSQSLRFFPICKADIVLDWGGGWLTVQKLL</sequence>
<evidence type="ECO:0000313" key="1">
    <source>
        <dbReference type="EMBL" id="GJT38565.1"/>
    </source>
</evidence>
<accession>A0ABQ5DH55</accession>
<name>A0ABQ5DH55_9ASTR</name>
<reference evidence="1" key="2">
    <citation type="submission" date="2022-01" db="EMBL/GenBank/DDBJ databases">
        <authorList>
            <person name="Yamashiro T."/>
            <person name="Shiraishi A."/>
            <person name="Satake H."/>
            <person name="Nakayama K."/>
        </authorList>
    </citation>
    <scope>NUCLEOTIDE SEQUENCE</scope>
</reference>